<dbReference type="EMBL" id="CP050296">
    <property type="protein sequence ID" value="QND57867.1"/>
    <property type="molecule type" value="Genomic_DNA"/>
</dbReference>
<dbReference type="Proteomes" id="UP000515465">
    <property type="component" value="Chromosome"/>
</dbReference>
<organism evidence="1 2">
    <name type="scientific">Mesorhizobium huakuii</name>
    <dbReference type="NCBI Taxonomy" id="28104"/>
    <lineage>
        <taxon>Bacteria</taxon>
        <taxon>Pseudomonadati</taxon>
        <taxon>Pseudomonadota</taxon>
        <taxon>Alphaproteobacteria</taxon>
        <taxon>Hyphomicrobiales</taxon>
        <taxon>Phyllobacteriaceae</taxon>
        <taxon>Mesorhizobium</taxon>
    </lineage>
</organism>
<reference evidence="1" key="1">
    <citation type="journal article" date="2020" name="Mol. Plant Microbe Interact.">
        <title>Complete genome sequences of four natural Pseudomonas isolates that catabolize a wide range of aromatic compounds relevant to lignin valorization.</title>
        <authorList>
            <person name="Hatmaker E.A."/>
            <person name="Presle G."/>
            <person name="Cannon O."/>
            <person name="Guss A.M."/>
            <person name="Elkins J.G."/>
        </authorList>
    </citation>
    <scope>NUCLEOTIDE SEQUENCE</scope>
    <source>
        <strain evidence="1">583</strain>
    </source>
</reference>
<protein>
    <submittedName>
        <fullName evidence="1">Uncharacterized protein</fullName>
    </submittedName>
</protein>
<accession>A0A7G6STN5</accession>
<sequence>MADSPIEKWWQAPPELASAVEQNRIAFKAQFGSFEEVAFDRYWLGTSEDGAFLAFQFHRPDGSIHRFALPNELVRQFFIEFAGSSDEMGERRLAATFAKVKPKGRA</sequence>
<evidence type="ECO:0000313" key="2">
    <source>
        <dbReference type="Proteomes" id="UP000515465"/>
    </source>
</evidence>
<dbReference type="AlphaFoldDB" id="A0A7G6STN5"/>
<gene>
    <name evidence="1" type="ORF">HB778_15615</name>
</gene>
<name>A0A7G6STN5_9HYPH</name>
<proteinExistence type="predicted"/>
<evidence type="ECO:0000313" key="1">
    <source>
        <dbReference type="EMBL" id="QND57867.1"/>
    </source>
</evidence>
<dbReference type="RefSeq" id="WP_183464645.1">
    <property type="nucleotide sequence ID" value="NZ_CP050296.1"/>
</dbReference>